<feature type="domain" description="Sugar fermentation stimulation protein C-terminal" evidence="2">
    <location>
        <begin position="89"/>
        <end position="201"/>
    </location>
</feature>
<dbReference type="Pfam" id="PF17746">
    <property type="entry name" value="SfsA_N"/>
    <property type="match status" value="1"/>
</dbReference>
<evidence type="ECO:0000313" key="4">
    <source>
        <dbReference type="EMBL" id="SNZ14409.1"/>
    </source>
</evidence>
<reference evidence="5" key="1">
    <citation type="submission" date="2017-09" db="EMBL/GenBank/DDBJ databases">
        <authorList>
            <person name="Varghese N."/>
            <person name="Submissions S."/>
        </authorList>
    </citation>
    <scope>NUCLEOTIDE SEQUENCE [LARGE SCALE GENOMIC DNA]</scope>
    <source>
        <strain evidence="5">DSM 2913</strain>
    </source>
</reference>
<dbReference type="NCBIfam" id="TIGR00230">
    <property type="entry name" value="sfsA"/>
    <property type="match status" value="1"/>
</dbReference>
<dbReference type="OrthoDB" id="9802365at2"/>
<dbReference type="PANTHER" id="PTHR30545">
    <property type="entry name" value="SUGAR FERMENTATION STIMULATION PROTEIN A"/>
    <property type="match status" value="1"/>
</dbReference>
<name>A0A285NY91_9AQUI</name>
<sequence length="213" mass="24591">MRFASLVPAKFVRRVNRFLCMVQLGNKETLAYIRNTGRLKELLIEGSPVYLKEKDTGKYKYEVLLTETNRGFLVCLDSQIAPRLYAETLTQQHVIYEPRINGSRLDLLVGRYIIEVKSVNLVKDHTALFPDAPTKRGTKHIHILINAYPKFVPKMVFVVQREDAKVFSPNAETDPVFAQMLKRFAHLGYEVKAYNCFVSLEEIKLKEEIEVIL</sequence>
<dbReference type="CDD" id="cd22358">
    <property type="entry name" value="SfsA-like_archaeal"/>
    <property type="match status" value="1"/>
</dbReference>
<proteinExistence type="inferred from homology"/>
<dbReference type="HAMAP" id="MF_00095">
    <property type="entry name" value="SfsA"/>
    <property type="match status" value="1"/>
</dbReference>
<dbReference type="Proteomes" id="UP000218627">
    <property type="component" value="Unassembled WGS sequence"/>
</dbReference>
<dbReference type="Gene3D" id="3.40.1350.60">
    <property type="match status" value="1"/>
</dbReference>
<dbReference type="InterPro" id="IPR041465">
    <property type="entry name" value="SfsA_N"/>
</dbReference>
<dbReference type="InterPro" id="IPR005224">
    <property type="entry name" value="SfsA"/>
</dbReference>
<dbReference type="PANTHER" id="PTHR30545:SF2">
    <property type="entry name" value="SUGAR FERMENTATION STIMULATION PROTEIN A"/>
    <property type="match status" value="1"/>
</dbReference>
<dbReference type="GO" id="GO:0003677">
    <property type="term" value="F:DNA binding"/>
    <property type="evidence" value="ECO:0007669"/>
    <property type="project" value="InterPro"/>
</dbReference>
<evidence type="ECO:0000256" key="1">
    <source>
        <dbReference type="HAMAP-Rule" id="MF_00095"/>
    </source>
</evidence>
<dbReference type="RefSeq" id="WP_096602139.1">
    <property type="nucleotide sequence ID" value="NZ_OBEN01000005.1"/>
</dbReference>
<dbReference type="Pfam" id="PF03749">
    <property type="entry name" value="SfsA"/>
    <property type="match status" value="1"/>
</dbReference>
<dbReference type="InterPro" id="IPR040452">
    <property type="entry name" value="SfsA_C"/>
</dbReference>
<protein>
    <recommendedName>
        <fullName evidence="1">Sugar fermentation stimulation protein homolog</fullName>
    </recommendedName>
</protein>
<dbReference type="Gene3D" id="2.40.50.580">
    <property type="match status" value="1"/>
</dbReference>
<dbReference type="AlphaFoldDB" id="A0A285NY91"/>
<evidence type="ECO:0000259" key="2">
    <source>
        <dbReference type="Pfam" id="PF03749"/>
    </source>
</evidence>
<accession>A0A285NY91</accession>
<comment type="similarity">
    <text evidence="1">Belongs to the SfsA family.</text>
</comment>
<evidence type="ECO:0000259" key="3">
    <source>
        <dbReference type="Pfam" id="PF17746"/>
    </source>
</evidence>
<organism evidence="4 5">
    <name type="scientific">Hydrogenobacter hydrogenophilus</name>
    <dbReference type="NCBI Taxonomy" id="35835"/>
    <lineage>
        <taxon>Bacteria</taxon>
        <taxon>Pseudomonadati</taxon>
        <taxon>Aquificota</taxon>
        <taxon>Aquificia</taxon>
        <taxon>Aquificales</taxon>
        <taxon>Aquificaceae</taxon>
        <taxon>Hydrogenobacter</taxon>
    </lineage>
</organism>
<feature type="domain" description="SfsA N-terminal OB" evidence="3">
    <location>
        <begin position="12"/>
        <end position="75"/>
    </location>
</feature>
<keyword evidence="5" id="KW-1185">Reference proteome</keyword>
<dbReference type="EMBL" id="OBEN01000005">
    <property type="protein sequence ID" value="SNZ14409.1"/>
    <property type="molecule type" value="Genomic_DNA"/>
</dbReference>
<gene>
    <name evidence="1" type="primary">sfsA</name>
    <name evidence="4" type="ORF">SAMN06265353_1080</name>
</gene>
<evidence type="ECO:0000313" key="5">
    <source>
        <dbReference type="Proteomes" id="UP000218627"/>
    </source>
</evidence>